<dbReference type="Proteomes" id="UP000193467">
    <property type="component" value="Unassembled WGS sequence"/>
</dbReference>
<dbReference type="PANTHER" id="PTHR47805">
    <property type="entry name" value="SAGA-ASSOCIATED FACTOR 73"/>
    <property type="match status" value="1"/>
</dbReference>
<dbReference type="PROSITE" id="PS51505">
    <property type="entry name" value="SCA7"/>
    <property type="match status" value="1"/>
</dbReference>
<keyword evidence="4" id="KW-1185">Reference proteome</keyword>
<reference evidence="3 4" key="1">
    <citation type="submission" date="2016-07" db="EMBL/GenBank/DDBJ databases">
        <title>Pervasive Adenine N6-methylation of Active Genes in Fungi.</title>
        <authorList>
            <consortium name="DOE Joint Genome Institute"/>
            <person name="Mondo S.J."/>
            <person name="Dannebaum R.O."/>
            <person name="Kuo R.C."/>
            <person name="Labutti K."/>
            <person name="Haridas S."/>
            <person name="Kuo A."/>
            <person name="Salamov A."/>
            <person name="Ahrendt S.R."/>
            <person name="Lipzen A."/>
            <person name="Sullivan W."/>
            <person name="Andreopoulos W.B."/>
            <person name="Clum A."/>
            <person name="Lindquist E."/>
            <person name="Daum C."/>
            <person name="Ramamoorthy G.K."/>
            <person name="Gryganskyi A."/>
            <person name="Culley D."/>
            <person name="Magnuson J.K."/>
            <person name="James T.Y."/>
            <person name="O'Malley M.A."/>
            <person name="Stajich J.E."/>
            <person name="Spatafora J.W."/>
            <person name="Visel A."/>
            <person name="Grigoriev I.V."/>
        </authorList>
    </citation>
    <scope>NUCLEOTIDE SEQUENCE [LARGE SCALE GENOMIC DNA]</scope>
    <source>
        <strain evidence="3 4">62-1032</strain>
    </source>
</reference>
<dbReference type="Pfam" id="PF08313">
    <property type="entry name" value="SCA7"/>
    <property type="match status" value="1"/>
</dbReference>
<dbReference type="InterPro" id="IPR013243">
    <property type="entry name" value="SCA7_dom"/>
</dbReference>
<dbReference type="PANTHER" id="PTHR47805:SF1">
    <property type="entry name" value="SAGA-ASSOCIATED FACTOR 73"/>
    <property type="match status" value="1"/>
</dbReference>
<gene>
    <name evidence="3" type="ORF">BCR35DRAFT_289445</name>
</gene>
<sequence>MVQLVAQPSAAPSPSTLGLGSPPSQQLAQDRWDQLGQALSPPSAPSPITNNTSPSTSATPRLQAANDVILQCPQCTKPILESAMSDHAVNCQKIRDRQSAPPMKRQLSEASNDPSPSKKPKATSLVLRLDQTAGTGSSGEDSATPSAAVAAGQKKKIVLKEPTATSSVEKPHKTRGPVDVDKHCGVINDKGFPCSRSLTCKTHSMGAKRSVPHRSQPYDLLLAEWTRATKPTSSAIGVTGGGAESGVGGGGVEEGKKKEKKKKKAAGGAGGDGMGGKERRVRGGEGGKKGLIVVGEWSDEEGADGGGGEDGLIDSEEEVEAVLRGLGRIASNSAAGGGAPWGRPLGGVVQGGGAGFSASSMFVGRNVKLARLREALGGLFGAH</sequence>
<feature type="compositionally biased region" description="Gly residues" evidence="1">
    <location>
        <begin position="238"/>
        <end position="252"/>
    </location>
</feature>
<dbReference type="InParanoid" id="A0A1Y2FTX5"/>
<feature type="compositionally biased region" description="Basic and acidic residues" evidence="1">
    <location>
        <begin position="275"/>
        <end position="286"/>
    </location>
</feature>
<dbReference type="Gene3D" id="6.10.140.1270">
    <property type="match status" value="1"/>
</dbReference>
<feature type="compositionally biased region" description="Polar residues" evidence="1">
    <location>
        <begin position="132"/>
        <end position="145"/>
    </location>
</feature>
<evidence type="ECO:0000313" key="4">
    <source>
        <dbReference type="Proteomes" id="UP000193467"/>
    </source>
</evidence>
<feature type="region of interest" description="Disordered" evidence="1">
    <location>
        <begin position="1"/>
        <end position="59"/>
    </location>
</feature>
<evidence type="ECO:0000313" key="3">
    <source>
        <dbReference type="EMBL" id="ORY87399.1"/>
    </source>
</evidence>
<organism evidence="3 4">
    <name type="scientific">Leucosporidium creatinivorum</name>
    <dbReference type="NCBI Taxonomy" id="106004"/>
    <lineage>
        <taxon>Eukaryota</taxon>
        <taxon>Fungi</taxon>
        <taxon>Dikarya</taxon>
        <taxon>Basidiomycota</taxon>
        <taxon>Pucciniomycotina</taxon>
        <taxon>Microbotryomycetes</taxon>
        <taxon>Leucosporidiales</taxon>
        <taxon>Leucosporidium</taxon>
    </lineage>
</organism>
<evidence type="ECO:0000259" key="2">
    <source>
        <dbReference type="PROSITE" id="PS51505"/>
    </source>
</evidence>
<dbReference type="FunCoup" id="A0A1Y2FTX5">
    <property type="interactions" value="36"/>
</dbReference>
<feature type="compositionally biased region" description="Low complexity" evidence="1">
    <location>
        <begin position="12"/>
        <end position="24"/>
    </location>
</feature>
<dbReference type="GO" id="GO:0031048">
    <property type="term" value="P:regulatory ncRNA-mediated heterochromatin formation"/>
    <property type="evidence" value="ECO:0007669"/>
    <property type="project" value="TreeGrafter"/>
</dbReference>
<dbReference type="GO" id="GO:0000124">
    <property type="term" value="C:SAGA complex"/>
    <property type="evidence" value="ECO:0007669"/>
    <property type="project" value="InterPro"/>
</dbReference>
<feature type="compositionally biased region" description="Low complexity" evidence="1">
    <location>
        <begin position="46"/>
        <end position="59"/>
    </location>
</feature>
<protein>
    <submittedName>
        <fullName evidence="3">SCA7, zinc-binding domain-domain-containing protein</fullName>
    </submittedName>
</protein>
<feature type="domain" description="SCA7" evidence="2">
    <location>
        <begin position="171"/>
        <end position="237"/>
    </location>
</feature>
<dbReference type="AlphaFoldDB" id="A0A1Y2FTX5"/>
<feature type="region of interest" description="Disordered" evidence="1">
    <location>
        <begin position="233"/>
        <end position="286"/>
    </location>
</feature>
<feature type="region of interest" description="Disordered" evidence="1">
    <location>
        <begin position="96"/>
        <end position="155"/>
    </location>
</feature>
<evidence type="ECO:0000256" key="1">
    <source>
        <dbReference type="SAM" id="MobiDB-lite"/>
    </source>
</evidence>
<name>A0A1Y2FTX5_9BASI</name>
<dbReference type="STRING" id="106004.A0A1Y2FTX5"/>
<dbReference type="GO" id="GO:0006357">
    <property type="term" value="P:regulation of transcription by RNA polymerase II"/>
    <property type="evidence" value="ECO:0007669"/>
    <property type="project" value="TreeGrafter"/>
</dbReference>
<dbReference type="OrthoDB" id="2524693at2759"/>
<dbReference type="InterPro" id="IPR037804">
    <property type="entry name" value="SGF73"/>
</dbReference>
<comment type="caution">
    <text evidence="3">The sequence shown here is derived from an EMBL/GenBank/DDBJ whole genome shotgun (WGS) entry which is preliminary data.</text>
</comment>
<proteinExistence type="predicted"/>
<accession>A0A1Y2FTX5</accession>
<dbReference type="EMBL" id="MCGR01000013">
    <property type="protein sequence ID" value="ORY87399.1"/>
    <property type="molecule type" value="Genomic_DNA"/>
</dbReference>
<dbReference type="GO" id="GO:1904802">
    <property type="term" value="P:RITS complex assembly"/>
    <property type="evidence" value="ECO:0007669"/>
    <property type="project" value="TreeGrafter"/>
</dbReference>